<reference evidence="4" key="1">
    <citation type="submission" date="2018-06" db="EMBL/GenBank/DDBJ databases">
        <title>Paenibacillus xerothermodurans sp. nov. an extremely dry heat resistant spore forming bacterium isolated from the soil of Cape Canaveral, Florida.</title>
        <authorList>
            <person name="Seuylemezian A."/>
            <person name="Kaur N."/>
            <person name="Patil P."/>
            <person name="Patil P."/>
            <person name="Mayilraj S."/>
            <person name="Vaishampayan P."/>
        </authorList>
    </citation>
    <scope>NUCLEOTIDE SEQUENCE [LARGE SCALE GENOMIC DNA]</scope>
    <source>
        <strain evidence="4">ATCC 27380</strain>
    </source>
</reference>
<accession>A0A2W1NCT5</accession>
<organism evidence="4 5">
    <name type="scientific">Paenibacillus xerothermodurans</name>
    <dbReference type="NCBI Taxonomy" id="1977292"/>
    <lineage>
        <taxon>Bacteria</taxon>
        <taxon>Bacillati</taxon>
        <taxon>Bacillota</taxon>
        <taxon>Bacilli</taxon>
        <taxon>Bacillales</taxon>
        <taxon>Paenibacillaceae</taxon>
        <taxon>Paenibacillus</taxon>
    </lineage>
</organism>
<dbReference type="AlphaFoldDB" id="A0A2W1NCT5"/>
<dbReference type="Pfam" id="PF00890">
    <property type="entry name" value="FAD_binding_2"/>
    <property type="match status" value="1"/>
</dbReference>
<keyword evidence="1" id="KW-0285">Flavoprotein</keyword>
<dbReference type="SUPFAM" id="SSF51905">
    <property type="entry name" value="FAD/NAD(P)-binding domain"/>
    <property type="match status" value="1"/>
</dbReference>
<sequence length="47" mass="5074">MQSYDVIVIGSGQAGLAAGYFLKKKGLSFALLDKGEEVGQIWKNRSV</sequence>
<dbReference type="RefSeq" id="WP_089199741.1">
    <property type="nucleotide sequence ID" value="NZ_NHRJ02000004.1"/>
</dbReference>
<comment type="caution">
    <text evidence="4">The sequence shown here is derived from an EMBL/GenBank/DDBJ whole genome shotgun (WGS) entry which is preliminary data.</text>
</comment>
<evidence type="ECO:0000313" key="4">
    <source>
        <dbReference type="EMBL" id="PZE20881.1"/>
    </source>
</evidence>
<evidence type="ECO:0000256" key="2">
    <source>
        <dbReference type="ARBA" id="ARBA00023002"/>
    </source>
</evidence>
<feature type="domain" description="FAD-dependent oxidoreductase 2 FAD-binding" evidence="3">
    <location>
        <begin position="5"/>
        <end position="39"/>
    </location>
</feature>
<dbReference type="InterPro" id="IPR003953">
    <property type="entry name" value="FAD-dep_OxRdtase_2_FAD-bd"/>
</dbReference>
<dbReference type="Gene3D" id="3.50.50.60">
    <property type="entry name" value="FAD/NAD(P)-binding domain"/>
    <property type="match status" value="1"/>
</dbReference>
<evidence type="ECO:0000259" key="3">
    <source>
        <dbReference type="Pfam" id="PF00890"/>
    </source>
</evidence>
<keyword evidence="2" id="KW-0560">Oxidoreductase</keyword>
<dbReference type="Proteomes" id="UP000214746">
    <property type="component" value="Unassembled WGS sequence"/>
</dbReference>
<dbReference type="EMBL" id="NHRJ02000004">
    <property type="protein sequence ID" value="PZE20881.1"/>
    <property type="molecule type" value="Genomic_DNA"/>
</dbReference>
<gene>
    <name evidence="4" type="ORF">CBW46_009270</name>
</gene>
<protein>
    <submittedName>
        <fullName evidence="4">FAD-binding protein</fullName>
    </submittedName>
</protein>
<dbReference type="OrthoDB" id="9778740at2"/>
<dbReference type="InterPro" id="IPR036188">
    <property type="entry name" value="FAD/NAD-bd_sf"/>
</dbReference>
<dbReference type="GO" id="GO:0016491">
    <property type="term" value="F:oxidoreductase activity"/>
    <property type="evidence" value="ECO:0007669"/>
    <property type="project" value="UniProtKB-KW"/>
</dbReference>
<name>A0A2W1NCT5_PAEXE</name>
<evidence type="ECO:0000313" key="5">
    <source>
        <dbReference type="Proteomes" id="UP000214746"/>
    </source>
</evidence>
<proteinExistence type="predicted"/>
<evidence type="ECO:0000256" key="1">
    <source>
        <dbReference type="ARBA" id="ARBA00022630"/>
    </source>
</evidence>
<keyword evidence="5" id="KW-1185">Reference proteome</keyword>